<evidence type="ECO:0000313" key="5">
    <source>
        <dbReference type="Proteomes" id="UP000006034"/>
    </source>
</evidence>
<feature type="domain" description="CMP/dCMP-type deaminase" evidence="3">
    <location>
        <begin position="1"/>
        <end position="130"/>
    </location>
</feature>
<comment type="caution">
    <text evidence="4">The sequence shown here is derived from an EMBL/GenBank/DDBJ whole genome shotgun (WGS) entry which is preliminary data.</text>
</comment>
<dbReference type="AlphaFoldDB" id="E5Y506"/>
<evidence type="ECO:0000256" key="2">
    <source>
        <dbReference type="ARBA" id="ARBA00022833"/>
    </source>
</evidence>
<dbReference type="RefSeq" id="WP_005026282.1">
    <property type="nucleotide sequence ID" value="NZ_KE150238.1"/>
</dbReference>
<dbReference type="HOGENOM" id="CLU_107695_0_0_7"/>
<keyword evidence="1" id="KW-0479">Metal-binding</keyword>
<dbReference type="InterPro" id="IPR002125">
    <property type="entry name" value="CMP_dCMP_dom"/>
</dbReference>
<dbReference type="CDD" id="cd01285">
    <property type="entry name" value="nucleoside_deaminase"/>
    <property type="match status" value="1"/>
</dbReference>
<dbReference type="STRING" id="563192.HMPREF0179_01269"/>
<dbReference type="PROSITE" id="PS51747">
    <property type="entry name" value="CYT_DCMP_DEAMINASES_2"/>
    <property type="match status" value="1"/>
</dbReference>
<dbReference type="GO" id="GO:0016787">
    <property type="term" value="F:hydrolase activity"/>
    <property type="evidence" value="ECO:0007669"/>
    <property type="project" value="InterPro"/>
</dbReference>
<protein>
    <recommendedName>
        <fullName evidence="3">CMP/dCMP-type deaminase domain-containing protein</fullName>
    </recommendedName>
</protein>
<dbReference type="PROSITE" id="PS00903">
    <property type="entry name" value="CYT_DCMP_DEAMINASES_1"/>
    <property type="match status" value="1"/>
</dbReference>
<dbReference type="OrthoDB" id="9802676at2"/>
<dbReference type="Proteomes" id="UP000006034">
    <property type="component" value="Unassembled WGS sequence"/>
</dbReference>
<dbReference type="SUPFAM" id="SSF53927">
    <property type="entry name" value="Cytidine deaminase-like"/>
    <property type="match status" value="1"/>
</dbReference>
<organism evidence="4 5">
    <name type="scientific">Bilophila wadsworthia (strain 3_1_6)</name>
    <dbReference type="NCBI Taxonomy" id="563192"/>
    <lineage>
        <taxon>Bacteria</taxon>
        <taxon>Pseudomonadati</taxon>
        <taxon>Thermodesulfobacteriota</taxon>
        <taxon>Desulfovibrionia</taxon>
        <taxon>Desulfovibrionales</taxon>
        <taxon>Desulfovibrionaceae</taxon>
        <taxon>Bilophila</taxon>
    </lineage>
</organism>
<proteinExistence type="predicted"/>
<dbReference type="Gene3D" id="3.40.140.10">
    <property type="entry name" value="Cytidine Deaminase, domain 2"/>
    <property type="match status" value="1"/>
</dbReference>
<dbReference type="EMBL" id="ADCP02000001">
    <property type="protein sequence ID" value="EFV44773.1"/>
    <property type="molecule type" value="Genomic_DNA"/>
</dbReference>
<gene>
    <name evidence="4" type="ORF">HMPREF0179_01269</name>
</gene>
<keyword evidence="5" id="KW-1185">Reference proteome</keyword>
<dbReference type="eggNOG" id="COG0590">
    <property type="taxonomic scope" value="Bacteria"/>
</dbReference>
<name>E5Y506_BILW3</name>
<dbReference type="InterPro" id="IPR016192">
    <property type="entry name" value="APOBEC/CMP_deaminase_Zn-bd"/>
</dbReference>
<sequence length="184" mass="20995">MQEKLFNRLMDVIEYDVAPLTHKRVAIGCKVFGAAVLRKDDLSLVLAETNMEAFSPLWHGEVYAIKQFWELQGHPDPKDCIFIATHQPCCMCASAIAWSGFPELFYLFGYENTSKDFHIPHDQKMIRELFHCTSPAEDSSYYTSRPIMGLCDTPEAAARFERIKNLYAELSAVYQAGEKKMVLS</sequence>
<keyword evidence="2" id="KW-0862">Zinc</keyword>
<evidence type="ECO:0000259" key="3">
    <source>
        <dbReference type="PROSITE" id="PS51747"/>
    </source>
</evidence>
<evidence type="ECO:0000313" key="4">
    <source>
        <dbReference type="EMBL" id="EFV44773.1"/>
    </source>
</evidence>
<dbReference type="GeneID" id="78086400"/>
<evidence type="ECO:0000256" key="1">
    <source>
        <dbReference type="ARBA" id="ARBA00022723"/>
    </source>
</evidence>
<reference evidence="4 5" key="1">
    <citation type="submission" date="2010-10" db="EMBL/GenBank/DDBJ databases">
        <authorList>
            <consortium name="The Broad Institute Genome Sequencing Platform"/>
            <person name="Ward D."/>
            <person name="Earl A."/>
            <person name="Feldgarden M."/>
            <person name="Young S.K."/>
            <person name="Gargeya S."/>
            <person name="Zeng Q."/>
            <person name="Alvarado L."/>
            <person name="Berlin A."/>
            <person name="Bochicchio J."/>
            <person name="Chapman S.B."/>
            <person name="Chen Z."/>
            <person name="Freedman E."/>
            <person name="Gellesch M."/>
            <person name="Goldberg J."/>
            <person name="Griggs A."/>
            <person name="Gujja S."/>
            <person name="Heilman E."/>
            <person name="Heiman D."/>
            <person name="Howarth C."/>
            <person name="Mehta T."/>
            <person name="Neiman D."/>
            <person name="Pearson M."/>
            <person name="Roberts A."/>
            <person name="Saif S."/>
            <person name="Shea T."/>
            <person name="Shenoy N."/>
            <person name="Sisk P."/>
            <person name="Stolte C."/>
            <person name="Sykes S."/>
            <person name="White J."/>
            <person name="Yandava C."/>
            <person name="Allen-Vercoe E."/>
            <person name="Sibley C."/>
            <person name="Ambrose C.E."/>
            <person name="Strauss J."/>
            <person name="Daigneault M."/>
            <person name="Haas B."/>
            <person name="Nusbaum C."/>
            <person name="Birren B."/>
        </authorList>
    </citation>
    <scope>NUCLEOTIDE SEQUENCE [LARGE SCALE GENOMIC DNA]</scope>
    <source>
        <strain evidence="4 5">3_1_6</strain>
    </source>
</reference>
<reference evidence="4 5" key="2">
    <citation type="submission" date="2013-04" db="EMBL/GenBank/DDBJ databases">
        <title>The Genome Sequence of Bilophila wadsworthia 3_1_6.</title>
        <authorList>
            <consortium name="The Broad Institute Genomics Platform"/>
            <person name="Earl A."/>
            <person name="Ward D."/>
            <person name="Feldgarden M."/>
            <person name="Gevers D."/>
            <person name="Sibley C."/>
            <person name="Strauss J."/>
            <person name="Allen-Vercoe E."/>
            <person name="Walker B."/>
            <person name="Young S."/>
            <person name="Zeng Q."/>
            <person name="Gargeya S."/>
            <person name="Fitzgerald M."/>
            <person name="Haas B."/>
            <person name="Abouelleil A."/>
            <person name="Allen A.W."/>
            <person name="Alvarado L."/>
            <person name="Arachchi H.M."/>
            <person name="Berlin A.M."/>
            <person name="Chapman S.B."/>
            <person name="Gainer-Dewar J."/>
            <person name="Goldberg J."/>
            <person name="Griggs A."/>
            <person name="Gujja S."/>
            <person name="Hansen M."/>
            <person name="Howarth C."/>
            <person name="Imamovic A."/>
            <person name="Ireland A."/>
            <person name="Larimer J."/>
            <person name="McCowan C."/>
            <person name="Murphy C."/>
            <person name="Pearson M."/>
            <person name="Poon T.W."/>
            <person name="Priest M."/>
            <person name="Roberts A."/>
            <person name="Saif S."/>
            <person name="Shea T."/>
            <person name="Sisk P."/>
            <person name="Sykes S."/>
            <person name="Wortman J."/>
            <person name="Nusbaum C."/>
            <person name="Birren B."/>
        </authorList>
    </citation>
    <scope>NUCLEOTIDE SEQUENCE [LARGE SCALE GENOMIC DNA]</scope>
    <source>
        <strain evidence="4 5">3_1_6</strain>
    </source>
</reference>
<accession>E5Y506</accession>
<dbReference type="Pfam" id="PF00383">
    <property type="entry name" value="dCMP_cyt_deam_1"/>
    <property type="match status" value="1"/>
</dbReference>
<dbReference type="GO" id="GO:0008270">
    <property type="term" value="F:zinc ion binding"/>
    <property type="evidence" value="ECO:0007669"/>
    <property type="project" value="InterPro"/>
</dbReference>
<dbReference type="InterPro" id="IPR016193">
    <property type="entry name" value="Cytidine_deaminase-like"/>
</dbReference>